<evidence type="ECO:0000313" key="1">
    <source>
        <dbReference type="EMBL" id="BBO71407.1"/>
    </source>
</evidence>
<proteinExistence type="predicted"/>
<protein>
    <submittedName>
        <fullName evidence="1">Uncharacterized protein</fullName>
    </submittedName>
</protein>
<evidence type="ECO:0000313" key="2">
    <source>
        <dbReference type="Proteomes" id="UP000427906"/>
    </source>
</evidence>
<dbReference type="Proteomes" id="UP000427906">
    <property type="component" value="Chromosome"/>
</dbReference>
<gene>
    <name evidence="1" type="ORF">DSCA_53370</name>
</gene>
<dbReference type="AlphaFoldDB" id="A0A5K7Z460"/>
<sequence length="85" mass="9324">MLLQRSAKSARPLKSDDKLDRSALQLIVAGCFAMGLNLSRCALHLSGPWSRLRFSPPARNKNHFVPEPASLAAHPATLAMGIEMW</sequence>
<dbReference type="KEGG" id="dalk:DSCA_53370"/>
<dbReference type="EMBL" id="AP021874">
    <property type="protein sequence ID" value="BBO71407.1"/>
    <property type="molecule type" value="Genomic_DNA"/>
</dbReference>
<reference evidence="1 2" key="1">
    <citation type="submission" date="2019-11" db="EMBL/GenBank/DDBJ databases">
        <title>Comparative genomics of hydrocarbon-degrading Desulfosarcina strains.</title>
        <authorList>
            <person name="Watanabe M."/>
            <person name="Kojima H."/>
            <person name="Fukui M."/>
        </authorList>
    </citation>
    <scope>NUCLEOTIDE SEQUENCE [LARGE SCALE GENOMIC DNA]</scope>
    <source>
        <strain evidence="1 2">PL12</strain>
    </source>
</reference>
<keyword evidence="2" id="KW-1185">Reference proteome</keyword>
<accession>A0A5K7Z460</accession>
<organism evidence="1 2">
    <name type="scientific">Desulfosarcina alkanivorans</name>
    <dbReference type="NCBI Taxonomy" id="571177"/>
    <lineage>
        <taxon>Bacteria</taxon>
        <taxon>Pseudomonadati</taxon>
        <taxon>Thermodesulfobacteriota</taxon>
        <taxon>Desulfobacteria</taxon>
        <taxon>Desulfobacterales</taxon>
        <taxon>Desulfosarcinaceae</taxon>
        <taxon>Desulfosarcina</taxon>
    </lineage>
</organism>
<name>A0A5K7Z460_9BACT</name>